<dbReference type="HOGENOM" id="CLU_1417786_0_0_1"/>
<dbReference type="EMBL" id="GG662845">
    <property type="protein sequence ID" value="EAR87932.2"/>
    <property type="molecule type" value="Genomic_DNA"/>
</dbReference>
<dbReference type="KEGG" id="tet:TTHERM_00010920"/>
<dbReference type="Proteomes" id="UP000009168">
    <property type="component" value="Unassembled WGS sequence"/>
</dbReference>
<evidence type="ECO:0000313" key="1">
    <source>
        <dbReference type="EMBL" id="EAR87932.2"/>
    </source>
</evidence>
<dbReference type="InParanoid" id="Q22S40"/>
<reference evidence="2" key="1">
    <citation type="journal article" date="2006" name="PLoS Biol.">
        <title>Macronuclear genome sequence of the ciliate Tetrahymena thermophila, a model eukaryote.</title>
        <authorList>
            <person name="Eisen J.A."/>
            <person name="Coyne R.S."/>
            <person name="Wu M."/>
            <person name="Wu D."/>
            <person name="Thiagarajan M."/>
            <person name="Wortman J.R."/>
            <person name="Badger J.H."/>
            <person name="Ren Q."/>
            <person name="Amedeo P."/>
            <person name="Jones K.M."/>
            <person name="Tallon L.J."/>
            <person name="Delcher A.L."/>
            <person name="Salzberg S.L."/>
            <person name="Silva J.C."/>
            <person name="Haas B.J."/>
            <person name="Majoros W.H."/>
            <person name="Farzad M."/>
            <person name="Carlton J.M."/>
            <person name="Smith R.K. Jr."/>
            <person name="Garg J."/>
            <person name="Pearlman R.E."/>
            <person name="Karrer K.M."/>
            <person name="Sun L."/>
            <person name="Manning G."/>
            <person name="Elde N.C."/>
            <person name="Turkewitz A.P."/>
            <person name="Asai D.J."/>
            <person name="Wilkes D.E."/>
            <person name="Wang Y."/>
            <person name="Cai H."/>
            <person name="Collins K."/>
            <person name="Stewart B.A."/>
            <person name="Lee S.R."/>
            <person name="Wilamowska K."/>
            <person name="Weinberg Z."/>
            <person name="Ruzzo W.L."/>
            <person name="Wloga D."/>
            <person name="Gaertig J."/>
            <person name="Frankel J."/>
            <person name="Tsao C.-C."/>
            <person name="Gorovsky M.A."/>
            <person name="Keeling P.J."/>
            <person name="Waller R.F."/>
            <person name="Patron N.J."/>
            <person name="Cherry J.M."/>
            <person name="Stover N.A."/>
            <person name="Krieger C.J."/>
            <person name="del Toro C."/>
            <person name="Ryder H.F."/>
            <person name="Williamson S.C."/>
            <person name="Barbeau R.A."/>
            <person name="Hamilton E.P."/>
            <person name="Orias E."/>
        </authorList>
    </citation>
    <scope>NUCLEOTIDE SEQUENCE [LARGE SCALE GENOMIC DNA]</scope>
    <source>
        <strain evidence="2">SB210</strain>
    </source>
</reference>
<organism evidence="1 2">
    <name type="scientific">Tetrahymena thermophila (strain SB210)</name>
    <dbReference type="NCBI Taxonomy" id="312017"/>
    <lineage>
        <taxon>Eukaryota</taxon>
        <taxon>Sar</taxon>
        <taxon>Alveolata</taxon>
        <taxon>Ciliophora</taxon>
        <taxon>Intramacronucleata</taxon>
        <taxon>Oligohymenophorea</taxon>
        <taxon>Hymenostomatida</taxon>
        <taxon>Tetrahymenina</taxon>
        <taxon>Tetrahymenidae</taxon>
        <taxon>Tetrahymena</taxon>
    </lineage>
</organism>
<proteinExistence type="predicted"/>
<protein>
    <submittedName>
        <fullName evidence="1">Uncharacterized protein</fullName>
    </submittedName>
</protein>
<keyword evidence="2" id="KW-1185">Reference proteome</keyword>
<sequence length="736" mass="89030">MKVVQLDSFFYTFDNYLNNNQIYIRQQNLNFQKNLTIMKALITQPRNKFEEQLKQIEFEQIKRPFLYQKQDAKPETLSIQSFKLFDQLKYPKQFGCFFMPTHLYEQESFDITINESKVNLLNCMYAYSLQDKKNVVITLQDFNNNFLILGSYQASIQLKEDDYIYDVSVNAAILGSKFILLVVKSRFQIQIFILTLDLVLVMQYQKNDVFFIKKECYIDYDFNKKSIHIFENEIDYSEDGIIYYQHQQILLRIDTNSKQVISRIFKENFNILLRLLPVTQSEFNYYFKSCQKETLSGYDNSKKENFVLFTIINDKIYQINQFNLMIIRITKCDSLKYIKDLDYDNYHEQIQAFVIPIQIQNRQKKEFSNWTFLIKNQNQPINLIDWKEKNLFQKQKIKQGDQFNEFKQLNQDYFISNLCFLKGNTLVEFKNANRYFSNTFTYQLNILKKKGNKNYEYNFKAIYKIQNEITKLLKILKYYSPILKNNLITFPCLIIDGNYEQLKSLHLGLITSNEQKSFYLKKLEISQEEMSQQQNSQFIVYEWATHFAVYKLAKNQTINKIQNFSFEVKYNNRWEIYPNNIEQFHFNNSKSELIFIRRLNYCYKNEKKYFGIFDINKNQIIKESVRFSKYTVGLYSNYNSETKEFILLFKNIVQDTFLAFYSFDLIKFKFKFINMHKSYFYLYNTSSFNKGDIFTVRGESQIIQFDRKKKFEIKKIIEIKDELLKFNKQNIKKYFI</sequence>
<accession>Q22S40</accession>
<evidence type="ECO:0000313" key="2">
    <source>
        <dbReference type="Proteomes" id="UP000009168"/>
    </source>
</evidence>
<dbReference type="AlphaFoldDB" id="Q22S40"/>
<dbReference type="RefSeq" id="XP_001008177.2">
    <property type="nucleotide sequence ID" value="XM_001008177.2"/>
</dbReference>
<gene>
    <name evidence="1" type="ORF">TTHERM_00010920</name>
</gene>
<dbReference type="GeneID" id="7831407"/>
<name>Q22S40_TETTS</name>